<evidence type="ECO:0000259" key="1">
    <source>
        <dbReference type="Pfam" id="PF20251"/>
    </source>
</evidence>
<evidence type="ECO:0000313" key="3">
    <source>
        <dbReference type="Proteomes" id="UP000031950"/>
    </source>
</evidence>
<name>A0A0C2VQF6_9BACL</name>
<dbReference type="AlphaFoldDB" id="A0A0C2VQF6"/>
<feature type="domain" description="Bacterial Ig-like" evidence="1">
    <location>
        <begin position="5"/>
        <end position="118"/>
    </location>
</feature>
<dbReference type="EMBL" id="JXRQ01000025">
    <property type="protein sequence ID" value="KIL46666.1"/>
    <property type="molecule type" value="Genomic_DNA"/>
</dbReference>
<dbReference type="InterPro" id="IPR046878">
    <property type="entry name" value="Big_14"/>
</dbReference>
<sequence>MNDFEGVSMSVVEESISKTGVTVVIENDSEKEMEYGESYALEKKINGRWYKVPIILKGNHGFEAIAYTVPPSSAVEWKTSWNGLYGTLKNGEYRIVKDVMDFREAGDYDKYNLAAEFEINE</sequence>
<reference evidence="2 3" key="1">
    <citation type="submission" date="2015-01" db="EMBL/GenBank/DDBJ databases">
        <title>Genome sequence of Jeotgalibacillus alimentarius.</title>
        <authorList>
            <person name="Goh K.M."/>
            <person name="Chan K.-G."/>
            <person name="Yaakop A.S."/>
            <person name="Ee R."/>
            <person name="Gan H.M."/>
            <person name="Chan C.S."/>
        </authorList>
    </citation>
    <scope>NUCLEOTIDE SEQUENCE [LARGE SCALE GENOMIC DNA]</scope>
    <source>
        <strain evidence="2 3">YKJ-13</strain>
    </source>
</reference>
<dbReference type="Proteomes" id="UP000031950">
    <property type="component" value="Unassembled WGS sequence"/>
</dbReference>
<dbReference type="Pfam" id="PF20251">
    <property type="entry name" value="Big_14"/>
    <property type="match status" value="1"/>
</dbReference>
<dbReference type="STRING" id="135826.KP77_27930"/>
<dbReference type="PATRIC" id="fig|135826.4.peg.2777"/>
<keyword evidence="3" id="KW-1185">Reference proteome</keyword>
<proteinExistence type="predicted"/>
<evidence type="ECO:0000313" key="2">
    <source>
        <dbReference type="EMBL" id="KIL46666.1"/>
    </source>
</evidence>
<gene>
    <name evidence="2" type="ORF">KP77_27930</name>
</gene>
<organism evidence="2 3">
    <name type="scientific">Jeotgalibacillus alimentarius</name>
    <dbReference type="NCBI Taxonomy" id="135826"/>
    <lineage>
        <taxon>Bacteria</taxon>
        <taxon>Bacillati</taxon>
        <taxon>Bacillota</taxon>
        <taxon>Bacilli</taxon>
        <taxon>Bacillales</taxon>
        <taxon>Caryophanaceae</taxon>
        <taxon>Jeotgalibacillus</taxon>
    </lineage>
</organism>
<accession>A0A0C2VQF6</accession>
<protein>
    <recommendedName>
        <fullName evidence="1">Bacterial Ig-like domain-containing protein</fullName>
    </recommendedName>
</protein>
<comment type="caution">
    <text evidence="2">The sequence shown here is derived from an EMBL/GenBank/DDBJ whole genome shotgun (WGS) entry which is preliminary data.</text>
</comment>